<dbReference type="GO" id="GO:0009116">
    <property type="term" value="P:nucleoside metabolic process"/>
    <property type="evidence" value="ECO:0007669"/>
    <property type="project" value="InterPro"/>
</dbReference>
<comment type="catalytic activity">
    <reaction evidence="1">
        <text>AMP + H2O = D-ribose 5-phosphate + adenine</text>
        <dbReference type="Rhea" id="RHEA:20129"/>
        <dbReference type="ChEBI" id="CHEBI:15377"/>
        <dbReference type="ChEBI" id="CHEBI:16708"/>
        <dbReference type="ChEBI" id="CHEBI:78346"/>
        <dbReference type="ChEBI" id="CHEBI:456215"/>
        <dbReference type="EC" id="3.2.2.4"/>
    </reaction>
</comment>
<reference evidence="4" key="1">
    <citation type="submission" date="2020-09" db="EMBL/GenBank/DDBJ databases">
        <title>Genome seq and assembly of Limnohabitants sp.</title>
        <authorList>
            <person name="Chhetri G."/>
        </authorList>
    </citation>
    <scope>NUCLEOTIDE SEQUENCE</scope>
    <source>
        <strain evidence="4">JUR4</strain>
    </source>
</reference>
<dbReference type="GO" id="GO:0044209">
    <property type="term" value="P:AMP salvage"/>
    <property type="evidence" value="ECO:0007669"/>
    <property type="project" value="InterPro"/>
</dbReference>
<comment type="similarity">
    <text evidence="1">Belongs to the AMP nucleosidase family.</text>
</comment>
<dbReference type="EC" id="3.2.2.4" evidence="1"/>
<dbReference type="NCBIfam" id="TIGR01717">
    <property type="entry name" value="AMP-nucleosdse"/>
    <property type="match status" value="1"/>
</dbReference>
<dbReference type="Pfam" id="PF01048">
    <property type="entry name" value="PNP_UDP_1"/>
    <property type="match status" value="1"/>
</dbReference>
<evidence type="ECO:0000313" key="5">
    <source>
        <dbReference type="Proteomes" id="UP000647424"/>
    </source>
</evidence>
<dbReference type="Proteomes" id="UP000647424">
    <property type="component" value="Unassembled WGS sequence"/>
</dbReference>
<dbReference type="InterPro" id="IPR000845">
    <property type="entry name" value="Nucleoside_phosphorylase_d"/>
</dbReference>
<dbReference type="SUPFAM" id="SSF53167">
    <property type="entry name" value="Purine and uridine phosphorylases"/>
    <property type="match status" value="1"/>
</dbReference>
<gene>
    <name evidence="1" type="primary">amn</name>
    <name evidence="4" type="ORF">IC609_03375</name>
</gene>
<keyword evidence="5" id="KW-1185">Reference proteome</keyword>
<evidence type="ECO:0000259" key="3">
    <source>
        <dbReference type="Pfam" id="PF10423"/>
    </source>
</evidence>
<protein>
    <recommendedName>
        <fullName evidence="1">AMP nucleosidase</fullName>
        <ecNumber evidence="1">3.2.2.4</ecNumber>
    </recommendedName>
</protein>
<dbReference type="CDD" id="cd17762">
    <property type="entry name" value="AMN"/>
    <property type="match status" value="1"/>
</dbReference>
<dbReference type="NCBIfam" id="NF006142">
    <property type="entry name" value="PRK08292.1"/>
    <property type="match status" value="1"/>
</dbReference>
<keyword evidence="1 4" id="KW-0378">Hydrolase</keyword>
<dbReference type="HAMAP" id="MF_01932">
    <property type="entry name" value="AMP_nucleosidase"/>
    <property type="match status" value="1"/>
</dbReference>
<dbReference type="InterPro" id="IPR047039">
    <property type="entry name" value="AMN_phosphorylase"/>
</dbReference>
<dbReference type="Gene3D" id="3.30.1730.10">
    <property type="entry name" value="AMP nucleoside phosphorylase, N-terminal domain"/>
    <property type="match status" value="1"/>
</dbReference>
<dbReference type="InterPro" id="IPR037109">
    <property type="entry name" value="AMP_N_sf"/>
</dbReference>
<organism evidence="4 5">
    <name type="scientific">Limnohabitans radicicola</name>
    <dbReference type="NCBI Taxonomy" id="2771427"/>
    <lineage>
        <taxon>Bacteria</taxon>
        <taxon>Pseudomonadati</taxon>
        <taxon>Pseudomonadota</taxon>
        <taxon>Betaproteobacteria</taxon>
        <taxon>Burkholderiales</taxon>
        <taxon>Comamonadaceae</taxon>
        <taxon>Limnohabitans</taxon>
    </lineage>
</organism>
<feature type="domain" description="AMP nucleoside phosphorylase N-terminal" evidence="3">
    <location>
        <begin position="18"/>
        <end position="177"/>
    </location>
</feature>
<evidence type="ECO:0000259" key="2">
    <source>
        <dbReference type="Pfam" id="PF01048"/>
    </source>
</evidence>
<sequence length="498" mass="55587">MQRPIPFIAPEVFDSADAALARVQAIYEQSLNHLREAMRRYVAGEPMVDKVRACYPFVRLQTTTGWVPPKSLESEWLSYGFVATAGRYETTLTRPDLFAVYLRQQFALLLANHGVALEVGTSQLPIPVHFSFAENDHIEGEMSAERRAQMREVFDLPDLNAMDDGIANGTYEPAAGQPAPLSLFTAPRIDYSLHRLRHYCGTNPVHFQNFVLFTNYQFYIDEFIALGHAEMAKPDSPYVAFVEPGNVVTRRVGLSAQPEDALGAAPPRLPQMPGYHLVREDHSGITMVNIGVGPANAKTITDHIAVLRPHSWLMLGHCAGLRTTQQLGDYVLAHAYVREDHVLDEELPLWVPIPALAEVQVALERAVSEVTGCHGAELKRLMRTGTVASTDNRNWELLPDNTPQRRFSQSRAVALDMESATIAANGFRFRVPYGTLLCVSDKPLHGEIKLPGMANHFYRERVNQHLQIGIRALELLRAAGPAQLHSRKLRSFAEVAFQ</sequence>
<evidence type="ECO:0000256" key="1">
    <source>
        <dbReference type="HAMAP-Rule" id="MF_01932"/>
    </source>
</evidence>
<dbReference type="AlphaFoldDB" id="A0A927FGK4"/>
<dbReference type="PANTHER" id="PTHR43691:SF6">
    <property type="entry name" value="AMP NUCLEOSIDASE"/>
    <property type="match status" value="1"/>
</dbReference>
<comment type="function">
    <text evidence="1">Catalyzes the hydrolysis of the N-glycosidic bond of AMP to form adenine and ribose 5-phosphate. Involved in regulation of AMP concentrations.</text>
</comment>
<name>A0A927FGK4_9BURK</name>
<dbReference type="GO" id="GO:0008714">
    <property type="term" value="F:AMP nucleosidase activity"/>
    <property type="evidence" value="ECO:0007669"/>
    <property type="project" value="UniProtKB-UniRule"/>
</dbReference>
<dbReference type="InterPro" id="IPR035994">
    <property type="entry name" value="Nucleoside_phosphorylase_sf"/>
</dbReference>
<keyword evidence="4" id="KW-0326">Glycosidase</keyword>
<dbReference type="PANTHER" id="PTHR43691">
    <property type="entry name" value="URIDINE PHOSPHORYLASE"/>
    <property type="match status" value="1"/>
</dbReference>
<dbReference type="RefSeq" id="WP_191818031.1">
    <property type="nucleotide sequence ID" value="NZ_JACYFT010000001.1"/>
</dbReference>
<feature type="domain" description="Nucleoside phosphorylase" evidence="2">
    <location>
        <begin position="284"/>
        <end position="445"/>
    </location>
</feature>
<proteinExistence type="inferred from homology"/>
<dbReference type="Pfam" id="PF10423">
    <property type="entry name" value="AMNp_N"/>
    <property type="match status" value="1"/>
</dbReference>
<dbReference type="GO" id="GO:0005829">
    <property type="term" value="C:cytosol"/>
    <property type="evidence" value="ECO:0007669"/>
    <property type="project" value="TreeGrafter"/>
</dbReference>
<dbReference type="InterPro" id="IPR018953">
    <property type="entry name" value="AMP_nucleoside_Pase_N"/>
</dbReference>
<dbReference type="Gene3D" id="3.40.50.1580">
    <property type="entry name" value="Nucleoside phosphorylase domain"/>
    <property type="match status" value="1"/>
</dbReference>
<dbReference type="InterPro" id="IPR011271">
    <property type="entry name" value="AMP_nucleosidase"/>
</dbReference>
<comment type="caution">
    <text evidence="4">The sequence shown here is derived from an EMBL/GenBank/DDBJ whole genome shotgun (WGS) entry which is preliminary data.</text>
</comment>
<evidence type="ECO:0000313" key="4">
    <source>
        <dbReference type="EMBL" id="MBD8049572.1"/>
    </source>
</evidence>
<accession>A0A927FGK4</accession>
<dbReference type="EMBL" id="JACYFT010000001">
    <property type="protein sequence ID" value="MBD8049572.1"/>
    <property type="molecule type" value="Genomic_DNA"/>
</dbReference>